<dbReference type="Pfam" id="PF06108">
    <property type="entry name" value="DUF952"/>
    <property type="match status" value="1"/>
</dbReference>
<name>A0ABV0J3Z9_9CYAN</name>
<dbReference type="SUPFAM" id="SSF56399">
    <property type="entry name" value="ADP-ribosylation"/>
    <property type="match status" value="1"/>
</dbReference>
<proteinExistence type="predicted"/>
<protein>
    <submittedName>
        <fullName evidence="1">DUF952 domain-containing protein</fullName>
    </submittedName>
</protein>
<dbReference type="InterPro" id="IPR009297">
    <property type="entry name" value="DUF952"/>
</dbReference>
<organism evidence="1 2">
    <name type="scientific">Trichocoleus desertorum GB2-A4</name>
    <dbReference type="NCBI Taxonomy" id="2933944"/>
    <lineage>
        <taxon>Bacteria</taxon>
        <taxon>Bacillati</taxon>
        <taxon>Cyanobacteriota</taxon>
        <taxon>Cyanophyceae</taxon>
        <taxon>Leptolyngbyales</taxon>
        <taxon>Trichocoleusaceae</taxon>
        <taxon>Trichocoleus</taxon>
    </lineage>
</organism>
<evidence type="ECO:0000313" key="1">
    <source>
        <dbReference type="EMBL" id="MEP0815751.1"/>
    </source>
</evidence>
<reference evidence="1 2" key="1">
    <citation type="submission" date="2022-04" db="EMBL/GenBank/DDBJ databases">
        <title>Positive selection, recombination, and allopatry shape intraspecific diversity of widespread and dominant cyanobacteria.</title>
        <authorList>
            <person name="Wei J."/>
            <person name="Shu W."/>
            <person name="Hu C."/>
        </authorList>
    </citation>
    <scope>NUCLEOTIDE SEQUENCE [LARGE SCALE GENOMIC DNA]</scope>
    <source>
        <strain evidence="1 2">GB2-A4</strain>
    </source>
</reference>
<evidence type="ECO:0000313" key="2">
    <source>
        <dbReference type="Proteomes" id="UP001464891"/>
    </source>
</evidence>
<dbReference type="PANTHER" id="PTHR34129">
    <property type="entry name" value="BLR1139 PROTEIN"/>
    <property type="match status" value="1"/>
</dbReference>
<dbReference type="RefSeq" id="WP_190431290.1">
    <property type="nucleotide sequence ID" value="NZ_JAMPKM010000001.1"/>
</dbReference>
<sequence>MPFIFHITSAPQWEQDQLAGIYQGDTLASEGFIHCSTLQQVEGVANRYFTGQTDLLLLCINSDQVQAEIKYKALVGDEEYPHIYGPLNLDAVTEVAPWAPQPDGTFALPAAIANS</sequence>
<accession>A0ABV0J3Z9</accession>
<comment type="caution">
    <text evidence="1">The sequence shown here is derived from an EMBL/GenBank/DDBJ whole genome shotgun (WGS) entry which is preliminary data.</text>
</comment>
<keyword evidence="2" id="KW-1185">Reference proteome</keyword>
<dbReference type="Gene3D" id="3.20.170.20">
    <property type="entry name" value="Protein of unknown function DUF952"/>
    <property type="match status" value="1"/>
</dbReference>
<dbReference type="PANTHER" id="PTHR34129:SF1">
    <property type="entry name" value="DUF952 DOMAIN-CONTAINING PROTEIN"/>
    <property type="match status" value="1"/>
</dbReference>
<dbReference type="EMBL" id="JAMPKM010000001">
    <property type="protein sequence ID" value="MEP0815751.1"/>
    <property type="molecule type" value="Genomic_DNA"/>
</dbReference>
<dbReference type="Proteomes" id="UP001464891">
    <property type="component" value="Unassembled WGS sequence"/>
</dbReference>
<gene>
    <name evidence="1" type="ORF">NC998_01420</name>
</gene>